<dbReference type="InterPro" id="IPR036291">
    <property type="entry name" value="NAD(P)-bd_dom_sf"/>
</dbReference>
<dbReference type="Pfam" id="PF05368">
    <property type="entry name" value="NmrA"/>
    <property type="match status" value="1"/>
</dbReference>
<dbReference type="Gene3D" id="3.40.50.720">
    <property type="entry name" value="NAD(P)-binding Rossmann-like Domain"/>
    <property type="match status" value="1"/>
</dbReference>
<dbReference type="RefSeq" id="WP_139013076.1">
    <property type="nucleotide sequence ID" value="NZ_VBSN01000049.1"/>
</dbReference>
<dbReference type="Gene3D" id="3.90.25.10">
    <property type="entry name" value="UDP-galactose 4-epimerase, domain 1"/>
    <property type="match status" value="1"/>
</dbReference>
<dbReference type="AlphaFoldDB" id="A0A5M8QV08"/>
<accession>A0A5M8QV08</accession>
<dbReference type="InterPro" id="IPR008030">
    <property type="entry name" value="NmrA-like"/>
</dbReference>
<comment type="caution">
    <text evidence="2">The sequence shown here is derived from an EMBL/GenBank/DDBJ whole genome shotgun (WGS) entry which is preliminary data.</text>
</comment>
<evidence type="ECO:0000313" key="2">
    <source>
        <dbReference type="EMBL" id="KAA6438273.1"/>
    </source>
</evidence>
<name>A0A5M8QV08_9BACT</name>
<feature type="domain" description="NmrA-like" evidence="1">
    <location>
        <begin position="2"/>
        <end position="258"/>
    </location>
</feature>
<proteinExistence type="predicted"/>
<dbReference type="SUPFAM" id="SSF51735">
    <property type="entry name" value="NAD(P)-binding Rossmann-fold domains"/>
    <property type="match status" value="1"/>
</dbReference>
<keyword evidence="3" id="KW-1185">Reference proteome</keyword>
<evidence type="ECO:0000313" key="3">
    <source>
        <dbReference type="Proteomes" id="UP000323994"/>
    </source>
</evidence>
<dbReference type="EMBL" id="VBSN01000049">
    <property type="protein sequence ID" value="KAA6438273.1"/>
    <property type="molecule type" value="Genomic_DNA"/>
</dbReference>
<dbReference type="OrthoDB" id="2149806at2"/>
<reference evidence="2 3" key="1">
    <citation type="submission" date="2019-05" db="EMBL/GenBank/DDBJ databases">
        <authorList>
            <person name="Qu J.-H."/>
        </authorList>
    </citation>
    <scope>NUCLEOTIDE SEQUENCE [LARGE SCALE GENOMIC DNA]</scope>
    <source>
        <strain evidence="2 3">NS28</strain>
    </source>
</reference>
<gene>
    <name evidence="2" type="ORF">FEM33_16345</name>
</gene>
<dbReference type="PANTHER" id="PTHR43162">
    <property type="match status" value="1"/>
</dbReference>
<organism evidence="2 3">
    <name type="scientific">Dyadobacter flavalbus</name>
    <dbReference type="NCBI Taxonomy" id="2579942"/>
    <lineage>
        <taxon>Bacteria</taxon>
        <taxon>Pseudomonadati</taxon>
        <taxon>Bacteroidota</taxon>
        <taxon>Cytophagia</taxon>
        <taxon>Cytophagales</taxon>
        <taxon>Spirosomataceae</taxon>
        <taxon>Dyadobacter</taxon>
    </lineage>
</organism>
<protein>
    <submittedName>
        <fullName evidence="2">NAD(P)H-binding protein</fullName>
    </submittedName>
</protein>
<evidence type="ECO:0000259" key="1">
    <source>
        <dbReference type="Pfam" id="PF05368"/>
    </source>
</evidence>
<dbReference type="PANTHER" id="PTHR43162:SF1">
    <property type="entry name" value="PRESTALK A DIFFERENTIATION PROTEIN A"/>
    <property type="match status" value="1"/>
</dbReference>
<dbReference type="Proteomes" id="UP000323994">
    <property type="component" value="Unassembled WGS sequence"/>
</dbReference>
<dbReference type="InterPro" id="IPR051604">
    <property type="entry name" value="Ergot_Alk_Oxidoreductase"/>
</dbReference>
<sequence length="295" mass="31901">MKIIITGSLGNISRPLTEALVQKGHAVTVISSKPEKQKDIEAMGATAAIGSLENEGFLAGTFADADAVYCMVPPNYTAPDQLAYYRLIGNCYAEAITQSGVKRVIHLSSYGAHLEKGSGIILGSHQVENILNAVPELDITHMRPGYFNYNLFSFIGMIKHAGMMAANYGGNDRIILVSPADIATAIADELETPVTGMKVRYVVSEELTGNEIAGILGEAIGKPDLKWEIISDEQMLNNLLSHGMPETLAGKMVEMFASIHSGALSEDYFRNKPAETGKVKLKDFAREFAAAFEQK</sequence>